<reference evidence="5 6" key="1">
    <citation type="submission" date="2019-12" db="EMBL/GenBank/DDBJ databases">
        <authorList>
            <person name="Floudas D."/>
            <person name="Bentzer J."/>
            <person name="Ahren D."/>
            <person name="Johansson T."/>
            <person name="Persson P."/>
            <person name="Tunlid A."/>
        </authorList>
    </citation>
    <scope>NUCLEOTIDE SEQUENCE [LARGE SCALE GENOMIC DNA]</scope>
    <source>
        <strain evidence="5 6">CBS 102.39</strain>
    </source>
</reference>
<evidence type="ECO:0000256" key="3">
    <source>
        <dbReference type="ARBA" id="ARBA00022989"/>
    </source>
</evidence>
<organism evidence="5 6">
    <name type="scientific">Agrocybe pediades</name>
    <dbReference type="NCBI Taxonomy" id="84607"/>
    <lineage>
        <taxon>Eukaryota</taxon>
        <taxon>Fungi</taxon>
        <taxon>Dikarya</taxon>
        <taxon>Basidiomycota</taxon>
        <taxon>Agaricomycotina</taxon>
        <taxon>Agaricomycetes</taxon>
        <taxon>Agaricomycetidae</taxon>
        <taxon>Agaricales</taxon>
        <taxon>Agaricineae</taxon>
        <taxon>Strophariaceae</taxon>
        <taxon>Agrocybe</taxon>
    </lineage>
</organism>
<accession>A0A8H4R2P4</accession>
<dbReference type="Proteomes" id="UP000521872">
    <property type="component" value="Unassembled WGS sequence"/>
</dbReference>
<proteinExistence type="predicted"/>
<evidence type="ECO:0000256" key="1">
    <source>
        <dbReference type="ARBA" id="ARBA00004167"/>
    </source>
</evidence>
<comment type="subcellular location">
    <subcellularLocation>
        <location evidence="1">Membrane</location>
        <topology evidence="1">Single-pass membrane protein</topology>
    </subcellularLocation>
</comment>
<gene>
    <name evidence="5" type="ORF">D9613_000997</name>
</gene>
<dbReference type="InterPro" id="IPR029208">
    <property type="entry name" value="COX14"/>
</dbReference>
<evidence type="ECO:0000313" key="5">
    <source>
        <dbReference type="EMBL" id="KAF4621126.1"/>
    </source>
</evidence>
<sequence>MPRLPIADILHRGVVYSLVGLSVYGVVIEAEVGDPVVSSSKNVFSSSERTEILKEREALGLPTTLPKKELSEEVEETLAQQATAIFKKRSTVA</sequence>
<comment type="caution">
    <text evidence="5">The sequence shown here is derived from an EMBL/GenBank/DDBJ whole genome shotgun (WGS) entry which is preliminary data.</text>
</comment>
<protein>
    <submittedName>
        <fullName evidence="5">Uncharacterized protein</fullName>
    </submittedName>
</protein>
<dbReference type="Pfam" id="PF14880">
    <property type="entry name" value="COX14"/>
    <property type="match status" value="1"/>
</dbReference>
<dbReference type="AlphaFoldDB" id="A0A8H4R2P4"/>
<evidence type="ECO:0000256" key="2">
    <source>
        <dbReference type="ARBA" id="ARBA00022692"/>
    </source>
</evidence>
<evidence type="ECO:0000256" key="4">
    <source>
        <dbReference type="ARBA" id="ARBA00023136"/>
    </source>
</evidence>
<dbReference type="GO" id="GO:0016020">
    <property type="term" value="C:membrane"/>
    <property type="evidence" value="ECO:0007669"/>
    <property type="project" value="UniProtKB-SubCell"/>
</dbReference>
<keyword evidence="2" id="KW-0812">Transmembrane</keyword>
<dbReference type="EMBL" id="JAACJL010000015">
    <property type="protein sequence ID" value="KAF4621126.1"/>
    <property type="molecule type" value="Genomic_DNA"/>
</dbReference>
<keyword evidence="6" id="KW-1185">Reference proteome</keyword>
<evidence type="ECO:0000313" key="6">
    <source>
        <dbReference type="Proteomes" id="UP000521872"/>
    </source>
</evidence>
<keyword evidence="3" id="KW-1133">Transmembrane helix</keyword>
<name>A0A8H4R2P4_9AGAR</name>
<keyword evidence="4" id="KW-0472">Membrane</keyword>